<dbReference type="PANTHER" id="PTHR48102:SF7">
    <property type="entry name" value="ATP-DEPENDENT CLP PROTEASE ATP-BINDING SUBUNIT CLPX-LIKE, MITOCHONDRIAL"/>
    <property type="match status" value="1"/>
</dbReference>
<evidence type="ECO:0000256" key="3">
    <source>
        <dbReference type="ARBA" id="ARBA00023186"/>
    </source>
</evidence>
<dbReference type="AlphaFoldDB" id="A0A1F6DIM9"/>
<gene>
    <name evidence="6" type="ORF">A3C87_01080</name>
</gene>
<evidence type="ECO:0000313" key="6">
    <source>
        <dbReference type="EMBL" id="OGG61309.1"/>
    </source>
</evidence>
<dbReference type="SUPFAM" id="SSF52540">
    <property type="entry name" value="P-loop containing nucleoside triphosphate hydrolases"/>
    <property type="match status" value="1"/>
</dbReference>
<dbReference type="Gene3D" id="3.40.50.300">
    <property type="entry name" value="P-loop containing nucleotide triphosphate hydrolases"/>
    <property type="match status" value="1"/>
</dbReference>
<dbReference type="GO" id="GO:0016887">
    <property type="term" value="F:ATP hydrolysis activity"/>
    <property type="evidence" value="ECO:0007669"/>
    <property type="project" value="InterPro"/>
</dbReference>
<keyword evidence="2" id="KW-0067">ATP-binding</keyword>
<dbReference type="GO" id="GO:0005524">
    <property type="term" value="F:ATP binding"/>
    <property type="evidence" value="ECO:0007669"/>
    <property type="project" value="UniProtKB-KW"/>
</dbReference>
<comment type="caution">
    <text evidence="6">The sequence shown here is derived from an EMBL/GenBank/DDBJ whole genome shotgun (WGS) entry which is preliminary data.</text>
</comment>
<dbReference type="Gene3D" id="1.10.8.60">
    <property type="match status" value="1"/>
</dbReference>
<evidence type="ECO:0000256" key="1">
    <source>
        <dbReference type="ARBA" id="ARBA00022741"/>
    </source>
</evidence>
<keyword evidence="1" id="KW-0547">Nucleotide-binding</keyword>
<feature type="domain" description="Clp ATPase C-terminal" evidence="5">
    <location>
        <begin position="251"/>
        <end position="348"/>
    </location>
</feature>
<evidence type="ECO:0000259" key="4">
    <source>
        <dbReference type="SMART" id="SM00382"/>
    </source>
</evidence>
<dbReference type="InterPro" id="IPR027417">
    <property type="entry name" value="P-loop_NTPase"/>
</dbReference>
<proteinExistence type="predicted"/>
<dbReference type="InterPro" id="IPR003593">
    <property type="entry name" value="AAA+_ATPase"/>
</dbReference>
<dbReference type="InterPro" id="IPR050052">
    <property type="entry name" value="ATP-dep_Clp_protease_ClpX"/>
</dbReference>
<dbReference type="GO" id="GO:0051603">
    <property type="term" value="P:proteolysis involved in protein catabolic process"/>
    <property type="evidence" value="ECO:0007669"/>
    <property type="project" value="TreeGrafter"/>
</dbReference>
<organism evidence="6 7">
    <name type="scientific">Candidatus Kaiserbacteria bacterium RIFCSPHIGHO2_02_FULL_49_34</name>
    <dbReference type="NCBI Taxonomy" id="1798491"/>
    <lineage>
        <taxon>Bacteria</taxon>
        <taxon>Candidatus Kaiseribacteriota</taxon>
    </lineage>
</organism>
<dbReference type="Pfam" id="PF07724">
    <property type="entry name" value="AAA_2"/>
    <property type="match status" value="1"/>
</dbReference>
<feature type="domain" description="AAA+ ATPase" evidence="4">
    <location>
        <begin position="57"/>
        <end position="272"/>
    </location>
</feature>
<evidence type="ECO:0008006" key="8">
    <source>
        <dbReference type="Google" id="ProtNLM"/>
    </source>
</evidence>
<dbReference type="Proteomes" id="UP000176511">
    <property type="component" value="Unassembled WGS sequence"/>
</dbReference>
<dbReference type="SMART" id="SM00382">
    <property type="entry name" value="AAA"/>
    <property type="match status" value="1"/>
</dbReference>
<dbReference type="SMART" id="SM01086">
    <property type="entry name" value="ClpB_D2-small"/>
    <property type="match status" value="1"/>
</dbReference>
<dbReference type="EMBL" id="MFLE01000020">
    <property type="protein sequence ID" value="OGG61309.1"/>
    <property type="molecule type" value="Genomic_DNA"/>
</dbReference>
<evidence type="ECO:0000259" key="5">
    <source>
        <dbReference type="SMART" id="SM01086"/>
    </source>
</evidence>
<evidence type="ECO:0000256" key="2">
    <source>
        <dbReference type="ARBA" id="ARBA00022840"/>
    </source>
</evidence>
<dbReference type="InterPro" id="IPR019489">
    <property type="entry name" value="Clp_ATPase_C"/>
</dbReference>
<reference evidence="6 7" key="1">
    <citation type="journal article" date="2016" name="Nat. Commun.">
        <title>Thousands of microbial genomes shed light on interconnected biogeochemical processes in an aquifer system.</title>
        <authorList>
            <person name="Anantharaman K."/>
            <person name="Brown C.T."/>
            <person name="Hug L.A."/>
            <person name="Sharon I."/>
            <person name="Castelle C.J."/>
            <person name="Probst A.J."/>
            <person name="Thomas B.C."/>
            <person name="Singh A."/>
            <person name="Wilkins M.J."/>
            <person name="Karaoz U."/>
            <person name="Brodie E.L."/>
            <person name="Williams K.H."/>
            <person name="Hubbard S.S."/>
            <person name="Banfield J.F."/>
        </authorList>
    </citation>
    <scope>NUCLEOTIDE SEQUENCE [LARGE SCALE GENOMIC DNA]</scope>
</reference>
<evidence type="ECO:0000313" key="7">
    <source>
        <dbReference type="Proteomes" id="UP000176511"/>
    </source>
</evidence>
<accession>A0A1F6DIM9</accession>
<protein>
    <recommendedName>
        <fullName evidence="8">AAA+ ATPase domain-containing protein</fullName>
    </recommendedName>
</protein>
<sequence>MALFVDPSTHKQTPESIEGYLSRTVVGQDDAKRMLAIAAWQHMHRRSLPEARRSHLPKNNVLIIGPTGTGKTLMLETLAQLLDVPMVTFDTSTVTKAGYVGAKAEQCVYNLIAAAGSLEKAEFGIIHLDEVDKIRRMRGLDGDVGGEAAQQSFLKILEGMTLLVERMNKESKVEKVPFSTKNILFVATGAFPDLYEKHSQAGRSSAIGFTADYTKGSGPVLTEVTSEQLTAFGMISEFTRRLPSIALMQPLAVADLANIIRLSTHSPVEQYSQMLATMGVETEWCSDFIEEVARRAHAKHLGASGIASVLEHSFRDLLFTLPGLVHRHGGKLKLTFTAEFLDDGKPHIDTGTATASGDVHT</sequence>
<dbReference type="PANTHER" id="PTHR48102">
    <property type="entry name" value="ATP-DEPENDENT CLP PROTEASE ATP-BINDING SUBUNIT CLPX-LIKE, MITOCHONDRIAL-RELATED"/>
    <property type="match status" value="1"/>
</dbReference>
<dbReference type="STRING" id="1798491.A3C87_01080"/>
<name>A0A1F6DIM9_9BACT</name>
<dbReference type="InterPro" id="IPR003959">
    <property type="entry name" value="ATPase_AAA_core"/>
</dbReference>
<keyword evidence="3" id="KW-0143">Chaperone</keyword>